<protein>
    <submittedName>
        <fullName evidence="2">Uncharacterized protein</fullName>
    </submittedName>
</protein>
<dbReference type="EMBL" id="JACEEZ010005498">
    <property type="protein sequence ID" value="KAG0725590.1"/>
    <property type="molecule type" value="Genomic_DNA"/>
</dbReference>
<accession>A0A8J4YCP2</accession>
<gene>
    <name evidence="2" type="ORF">GWK47_038345</name>
</gene>
<proteinExistence type="predicted"/>
<feature type="region of interest" description="Disordered" evidence="1">
    <location>
        <begin position="1"/>
        <end position="84"/>
    </location>
</feature>
<keyword evidence="3" id="KW-1185">Reference proteome</keyword>
<reference evidence="2" key="1">
    <citation type="submission" date="2020-07" db="EMBL/GenBank/DDBJ databases">
        <title>The High-quality genome of the commercially important snow crab, Chionoecetes opilio.</title>
        <authorList>
            <person name="Jeong J.-H."/>
            <person name="Ryu S."/>
        </authorList>
    </citation>
    <scope>NUCLEOTIDE SEQUENCE</scope>
    <source>
        <strain evidence="2">MADBK_172401_WGS</strain>
        <tissue evidence="2">Digestive gland</tissue>
    </source>
</reference>
<organism evidence="2 3">
    <name type="scientific">Chionoecetes opilio</name>
    <name type="common">Atlantic snow crab</name>
    <name type="synonym">Cancer opilio</name>
    <dbReference type="NCBI Taxonomy" id="41210"/>
    <lineage>
        <taxon>Eukaryota</taxon>
        <taxon>Metazoa</taxon>
        <taxon>Ecdysozoa</taxon>
        <taxon>Arthropoda</taxon>
        <taxon>Crustacea</taxon>
        <taxon>Multicrustacea</taxon>
        <taxon>Malacostraca</taxon>
        <taxon>Eumalacostraca</taxon>
        <taxon>Eucarida</taxon>
        <taxon>Decapoda</taxon>
        <taxon>Pleocyemata</taxon>
        <taxon>Brachyura</taxon>
        <taxon>Eubrachyura</taxon>
        <taxon>Majoidea</taxon>
        <taxon>Majidae</taxon>
        <taxon>Chionoecetes</taxon>
    </lineage>
</organism>
<dbReference type="AlphaFoldDB" id="A0A8J4YCP2"/>
<name>A0A8J4YCP2_CHIOP</name>
<dbReference type="OrthoDB" id="6623668at2759"/>
<feature type="compositionally biased region" description="Basic and acidic residues" evidence="1">
    <location>
        <begin position="22"/>
        <end position="31"/>
    </location>
</feature>
<evidence type="ECO:0000256" key="1">
    <source>
        <dbReference type="SAM" id="MobiDB-lite"/>
    </source>
</evidence>
<dbReference type="Proteomes" id="UP000770661">
    <property type="component" value="Unassembled WGS sequence"/>
</dbReference>
<sequence>MPQGWCCRDVSSEPTSSPLDGEDMRYRDGQHRQRGPGDVSARGFWPEDGEPSWTQSFDPMPPCHGGSRLEPTTPKEEQEGKSGAYGEKYFKHVLRAAYTPGIHYVRREGPKDTVLLFKD</sequence>
<evidence type="ECO:0000313" key="2">
    <source>
        <dbReference type="EMBL" id="KAG0725590.1"/>
    </source>
</evidence>
<evidence type="ECO:0000313" key="3">
    <source>
        <dbReference type="Proteomes" id="UP000770661"/>
    </source>
</evidence>
<comment type="caution">
    <text evidence="2">The sequence shown here is derived from an EMBL/GenBank/DDBJ whole genome shotgun (WGS) entry which is preliminary data.</text>
</comment>